<evidence type="ECO:0000313" key="4">
    <source>
        <dbReference type="WBParaSite" id="ACOC_0001169101-mRNA-1"/>
    </source>
</evidence>
<keyword evidence="3" id="KW-1185">Reference proteome</keyword>
<dbReference type="AlphaFoldDB" id="A0A0R3PYY5"/>
<gene>
    <name evidence="2" type="ORF">ACOC_LOCUS11692</name>
</gene>
<reference evidence="2 3" key="2">
    <citation type="submission" date="2018-11" db="EMBL/GenBank/DDBJ databases">
        <authorList>
            <consortium name="Pathogen Informatics"/>
        </authorList>
    </citation>
    <scope>NUCLEOTIDE SEQUENCE [LARGE SCALE GENOMIC DNA]</scope>
    <source>
        <strain evidence="2 3">Costa Rica</strain>
    </source>
</reference>
<evidence type="ECO:0000313" key="3">
    <source>
        <dbReference type="Proteomes" id="UP000267027"/>
    </source>
</evidence>
<keyword evidence="1" id="KW-0472">Membrane</keyword>
<dbReference type="Proteomes" id="UP000267027">
    <property type="component" value="Unassembled WGS sequence"/>
</dbReference>
<evidence type="ECO:0000256" key="1">
    <source>
        <dbReference type="SAM" id="Phobius"/>
    </source>
</evidence>
<name>A0A0R3PYY5_ANGCS</name>
<keyword evidence="1" id="KW-1133">Transmembrane helix</keyword>
<reference evidence="4" key="1">
    <citation type="submission" date="2017-02" db="UniProtKB">
        <authorList>
            <consortium name="WormBaseParasite"/>
        </authorList>
    </citation>
    <scope>IDENTIFICATION</scope>
</reference>
<evidence type="ECO:0000313" key="2">
    <source>
        <dbReference type="EMBL" id="VDM63277.1"/>
    </source>
</evidence>
<sequence length="148" mass="15843">MYYLEGASITFIGSDNDVLVRNIYQRQFCGAATVILPFESSAEALADSCVRSSLEGGGGIFEEGEREVEVVGAGEGEVVEAEEVEVVGTGEDEVVGAGEVEVVGEGECEVFEKRRREALGEAEGAFFAEGGGDFFLGVIVFLFFMRFL</sequence>
<keyword evidence="1" id="KW-0812">Transmembrane</keyword>
<feature type="transmembrane region" description="Helical" evidence="1">
    <location>
        <begin position="124"/>
        <end position="145"/>
    </location>
</feature>
<accession>A0A0R3PYY5</accession>
<dbReference type="WBParaSite" id="ACOC_0001169101-mRNA-1">
    <property type="protein sequence ID" value="ACOC_0001169101-mRNA-1"/>
    <property type="gene ID" value="ACOC_0001169101"/>
</dbReference>
<proteinExistence type="predicted"/>
<protein>
    <submittedName>
        <fullName evidence="2 4">Uncharacterized protein</fullName>
    </submittedName>
</protein>
<organism evidence="4">
    <name type="scientific">Angiostrongylus costaricensis</name>
    <name type="common">Nematode worm</name>
    <dbReference type="NCBI Taxonomy" id="334426"/>
    <lineage>
        <taxon>Eukaryota</taxon>
        <taxon>Metazoa</taxon>
        <taxon>Ecdysozoa</taxon>
        <taxon>Nematoda</taxon>
        <taxon>Chromadorea</taxon>
        <taxon>Rhabditida</taxon>
        <taxon>Rhabditina</taxon>
        <taxon>Rhabditomorpha</taxon>
        <taxon>Strongyloidea</taxon>
        <taxon>Metastrongylidae</taxon>
        <taxon>Angiostrongylus</taxon>
    </lineage>
</organism>
<dbReference type="EMBL" id="UYYA01004760">
    <property type="protein sequence ID" value="VDM63277.1"/>
    <property type="molecule type" value="Genomic_DNA"/>
</dbReference>